<protein>
    <submittedName>
        <fullName evidence="2">Uncharacterized protein</fullName>
    </submittedName>
</protein>
<dbReference type="AlphaFoldDB" id="A0A380TI39"/>
<proteinExistence type="predicted"/>
<evidence type="ECO:0000313" key="2">
    <source>
        <dbReference type="EMBL" id="SUS07369.1"/>
    </source>
</evidence>
<feature type="compositionally biased region" description="Basic and acidic residues" evidence="1">
    <location>
        <begin position="9"/>
        <end position="18"/>
    </location>
</feature>
<accession>A0A380TI39</accession>
<sequence>MRGNLSGSKETESGRREAPLPNGGRDLAEAGKQGLAFVRLTPLKCSLPGSWPLSGP</sequence>
<name>A0A380TI39_9ZZZZ</name>
<organism evidence="2">
    <name type="scientific">metagenome</name>
    <dbReference type="NCBI Taxonomy" id="256318"/>
    <lineage>
        <taxon>unclassified sequences</taxon>
        <taxon>metagenomes</taxon>
    </lineage>
</organism>
<dbReference type="EMBL" id="UIDG01000358">
    <property type="protein sequence ID" value="SUS07369.1"/>
    <property type="molecule type" value="Genomic_DNA"/>
</dbReference>
<feature type="region of interest" description="Disordered" evidence="1">
    <location>
        <begin position="1"/>
        <end position="28"/>
    </location>
</feature>
<gene>
    <name evidence="2" type="ORF">DF3PB_4200002</name>
</gene>
<evidence type="ECO:0000256" key="1">
    <source>
        <dbReference type="SAM" id="MobiDB-lite"/>
    </source>
</evidence>
<reference evidence="2" key="1">
    <citation type="submission" date="2018-07" db="EMBL/GenBank/DDBJ databases">
        <authorList>
            <person name="Quirk P.G."/>
            <person name="Krulwich T.A."/>
        </authorList>
    </citation>
    <scope>NUCLEOTIDE SEQUENCE</scope>
</reference>